<evidence type="ECO:0000313" key="2">
    <source>
        <dbReference type="EMBL" id="ABO56570.1"/>
    </source>
</evidence>
<evidence type="ECO:0000256" key="1">
    <source>
        <dbReference type="SAM" id="MobiDB-lite"/>
    </source>
</evidence>
<accession>A4JJW7</accession>
<organism evidence="2 3">
    <name type="scientific">Burkholderia vietnamiensis (strain G4 / LMG 22486)</name>
    <name type="common">Burkholderia cepacia (strain R1808)</name>
    <dbReference type="NCBI Taxonomy" id="269482"/>
    <lineage>
        <taxon>Bacteria</taxon>
        <taxon>Pseudomonadati</taxon>
        <taxon>Pseudomonadota</taxon>
        <taxon>Betaproteobacteria</taxon>
        <taxon>Burkholderiales</taxon>
        <taxon>Burkholderiaceae</taxon>
        <taxon>Burkholderia</taxon>
        <taxon>Burkholderia cepacia complex</taxon>
    </lineage>
</organism>
<gene>
    <name evidence="2" type="ordered locus">Bcep1808_3583</name>
</gene>
<dbReference type="KEGG" id="bvi:Bcep1808_3583"/>
<protein>
    <submittedName>
        <fullName evidence="2">Uncharacterized protein</fullName>
    </submittedName>
</protein>
<feature type="compositionally biased region" description="Basic residues" evidence="1">
    <location>
        <begin position="30"/>
        <end position="48"/>
    </location>
</feature>
<proteinExistence type="predicted"/>
<sequence>MQLMRIELSRCWNNRDPSRPHGAAGIAHSRLWRGSRRRGPTSRRRVGATRRLPRAMQRCGADSGKTRCARRCDVCRSTTHPRKENVLEGRPIEV</sequence>
<dbReference type="HOGENOM" id="CLU_2380743_0_0_4"/>
<feature type="region of interest" description="Disordered" evidence="1">
    <location>
        <begin position="14"/>
        <end position="48"/>
    </location>
</feature>
<dbReference type="AlphaFoldDB" id="A4JJW7"/>
<dbReference type="Proteomes" id="UP000002287">
    <property type="component" value="Chromosome 2"/>
</dbReference>
<name>A4JJW7_BURVG</name>
<dbReference type="EMBL" id="CP000615">
    <property type="protein sequence ID" value="ABO56570.1"/>
    <property type="molecule type" value="Genomic_DNA"/>
</dbReference>
<evidence type="ECO:0000313" key="3">
    <source>
        <dbReference type="Proteomes" id="UP000002287"/>
    </source>
</evidence>
<reference evidence="3" key="1">
    <citation type="submission" date="2007-03" db="EMBL/GenBank/DDBJ databases">
        <title>Complete sequence of chromosome 2 of Burkholderia vietnamiensis G4.</title>
        <authorList>
            <consortium name="US DOE Joint Genome Institute"/>
            <person name="Copeland A."/>
            <person name="Lucas S."/>
            <person name="Lapidus A."/>
            <person name="Barry K."/>
            <person name="Detter J.C."/>
            <person name="Glavina del Rio T."/>
            <person name="Hammon N."/>
            <person name="Israni S."/>
            <person name="Dalin E."/>
            <person name="Tice H."/>
            <person name="Pitluck S."/>
            <person name="Chain P."/>
            <person name="Malfatti S."/>
            <person name="Shin M."/>
            <person name="Vergez L."/>
            <person name="Schmutz J."/>
            <person name="Larimer F."/>
            <person name="Land M."/>
            <person name="Hauser L."/>
            <person name="Kyrpides N."/>
            <person name="Tiedje J."/>
            <person name="Richardson P."/>
        </authorList>
    </citation>
    <scope>NUCLEOTIDE SEQUENCE [LARGE SCALE GENOMIC DNA]</scope>
    <source>
        <strain evidence="3">G4 / LMG 22486</strain>
    </source>
</reference>